<keyword evidence="1" id="KW-0805">Transcription regulation</keyword>
<dbReference type="Gene3D" id="1.10.10.60">
    <property type="entry name" value="Homeodomain-like"/>
    <property type="match status" value="1"/>
</dbReference>
<feature type="domain" description="HTH araC/xylS-type" evidence="3">
    <location>
        <begin position="1"/>
        <end position="31"/>
    </location>
</feature>
<accession>A0ABU3L094</accession>
<dbReference type="PROSITE" id="PS01124">
    <property type="entry name" value="HTH_ARAC_FAMILY_2"/>
    <property type="match status" value="1"/>
</dbReference>
<organism evidence="4 5">
    <name type="scientific">Pricia mediterranea</name>
    <dbReference type="NCBI Taxonomy" id="3076079"/>
    <lineage>
        <taxon>Bacteria</taxon>
        <taxon>Pseudomonadati</taxon>
        <taxon>Bacteroidota</taxon>
        <taxon>Flavobacteriia</taxon>
        <taxon>Flavobacteriales</taxon>
        <taxon>Flavobacteriaceae</taxon>
        <taxon>Pricia</taxon>
    </lineage>
</organism>
<evidence type="ECO:0000259" key="3">
    <source>
        <dbReference type="PROSITE" id="PS01124"/>
    </source>
</evidence>
<dbReference type="Proteomes" id="UP001250656">
    <property type="component" value="Unassembled WGS sequence"/>
</dbReference>
<evidence type="ECO:0000256" key="1">
    <source>
        <dbReference type="ARBA" id="ARBA00023015"/>
    </source>
</evidence>
<dbReference type="InterPro" id="IPR009057">
    <property type="entry name" value="Homeodomain-like_sf"/>
</dbReference>
<keyword evidence="5" id="KW-1185">Reference proteome</keyword>
<reference evidence="4 5" key="1">
    <citation type="submission" date="2023-09" db="EMBL/GenBank/DDBJ databases">
        <title>Novel taxa isolated from Blanes Bay.</title>
        <authorList>
            <person name="Rey-Velasco X."/>
            <person name="Lucena T."/>
        </authorList>
    </citation>
    <scope>NUCLEOTIDE SEQUENCE [LARGE SCALE GENOMIC DNA]</scope>
    <source>
        <strain evidence="4 5">S334</strain>
    </source>
</reference>
<dbReference type="InterPro" id="IPR018060">
    <property type="entry name" value="HTH_AraC"/>
</dbReference>
<dbReference type="RefSeq" id="WP_158657220.1">
    <property type="nucleotide sequence ID" value="NZ_JAVTTP010000001.1"/>
</dbReference>
<proteinExistence type="predicted"/>
<keyword evidence="2" id="KW-0804">Transcription</keyword>
<sequence>MACDLGFKYPQHFKRLFKKMVGYIPQEYRMLN</sequence>
<dbReference type="SUPFAM" id="SSF46689">
    <property type="entry name" value="Homeodomain-like"/>
    <property type="match status" value="1"/>
</dbReference>
<name>A0ABU3L094_9FLAO</name>
<evidence type="ECO:0000256" key="2">
    <source>
        <dbReference type="ARBA" id="ARBA00023163"/>
    </source>
</evidence>
<dbReference type="EMBL" id="JAVTTP010000001">
    <property type="protein sequence ID" value="MDT7827151.1"/>
    <property type="molecule type" value="Genomic_DNA"/>
</dbReference>
<comment type="caution">
    <text evidence="4">The sequence shown here is derived from an EMBL/GenBank/DDBJ whole genome shotgun (WGS) entry which is preliminary data.</text>
</comment>
<evidence type="ECO:0000313" key="5">
    <source>
        <dbReference type="Proteomes" id="UP001250656"/>
    </source>
</evidence>
<protein>
    <recommendedName>
        <fullName evidence="3">HTH araC/xylS-type domain-containing protein</fullName>
    </recommendedName>
</protein>
<gene>
    <name evidence="4" type="ORF">RQM65_00545</name>
</gene>
<evidence type="ECO:0000313" key="4">
    <source>
        <dbReference type="EMBL" id="MDT7827151.1"/>
    </source>
</evidence>